<name>A0ABP9L4Y5_9RHOB</name>
<dbReference type="InterPro" id="IPR038297">
    <property type="entry name" value="CcmH/CycL/NrfF/Ccl2_sf"/>
</dbReference>
<dbReference type="PANTHER" id="PTHR47870:SF1">
    <property type="entry name" value="CYTOCHROME C-TYPE BIOGENESIS PROTEIN CCMH"/>
    <property type="match status" value="1"/>
</dbReference>
<feature type="transmembrane region" description="Helical" evidence="7">
    <location>
        <begin position="123"/>
        <end position="144"/>
    </location>
</feature>
<feature type="domain" description="CcmH/CycL/Ccl2/NrfF N-terminal" evidence="8">
    <location>
        <begin position="28"/>
        <end position="170"/>
    </location>
</feature>
<comment type="caution">
    <text evidence="9">The sequence shown here is derived from an EMBL/GenBank/DDBJ whole genome shotgun (WGS) entry which is preliminary data.</text>
</comment>
<protein>
    <recommendedName>
        <fullName evidence="7">Cytochrome c-type biogenesis protein</fullName>
    </recommendedName>
</protein>
<evidence type="ECO:0000256" key="3">
    <source>
        <dbReference type="ARBA" id="ARBA00022723"/>
    </source>
</evidence>
<evidence type="ECO:0000256" key="4">
    <source>
        <dbReference type="ARBA" id="ARBA00022729"/>
    </source>
</evidence>
<evidence type="ECO:0000256" key="1">
    <source>
        <dbReference type="ARBA" id="ARBA00010342"/>
    </source>
</evidence>
<evidence type="ECO:0000259" key="8">
    <source>
        <dbReference type="Pfam" id="PF03918"/>
    </source>
</evidence>
<comment type="function">
    <text evidence="7">Possible subunit of a heme lyase.</text>
</comment>
<keyword evidence="3 7" id="KW-0479">Metal-binding</keyword>
<dbReference type="CDD" id="cd16378">
    <property type="entry name" value="CcmH_N"/>
    <property type="match status" value="1"/>
</dbReference>
<dbReference type="PANTHER" id="PTHR47870">
    <property type="entry name" value="CYTOCHROME C-TYPE BIOGENESIS PROTEIN CCMH"/>
    <property type="match status" value="1"/>
</dbReference>
<feature type="transmembrane region" description="Helical" evidence="7">
    <location>
        <begin position="23"/>
        <end position="42"/>
    </location>
</feature>
<dbReference type="InterPro" id="IPR005616">
    <property type="entry name" value="CcmH/CycL/Ccl2/NrfF_N"/>
</dbReference>
<dbReference type="Proteomes" id="UP001499910">
    <property type="component" value="Unassembled WGS sequence"/>
</dbReference>
<evidence type="ECO:0000313" key="10">
    <source>
        <dbReference type="Proteomes" id="UP001499910"/>
    </source>
</evidence>
<keyword evidence="5" id="KW-0201">Cytochrome c-type biogenesis</keyword>
<keyword evidence="7" id="KW-0472">Membrane</keyword>
<evidence type="ECO:0000256" key="5">
    <source>
        <dbReference type="ARBA" id="ARBA00022748"/>
    </source>
</evidence>
<comment type="similarity">
    <text evidence="1 7">Belongs to the CcmH/CycL/Ccl2/NrfF family.</text>
</comment>
<dbReference type="Gene3D" id="1.10.8.640">
    <property type="entry name" value="Cytochrome C biogenesis protein"/>
    <property type="match status" value="1"/>
</dbReference>
<dbReference type="Pfam" id="PF03918">
    <property type="entry name" value="CcmH"/>
    <property type="match status" value="1"/>
</dbReference>
<dbReference type="EMBL" id="BAABHW010000001">
    <property type="protein sequence ID" value="GAA5069304.1"/>
    <property type="molecule type" value="Genomic_DNA"/>
</dbReference>
<evidence type="ECO:0000256" key="7">
    <source>
        <dbReference type="RuleBase" id="RU364112"/>
    </source>
</evidence>
<sequence length="172" mass="19079">MICLSRFLARLVHGARALLRRGLPHLVVLMMVAATPVLAVQADEVLDDPVLEERARDISANLRCVVCRGESIDESNATVARDLRLLVRERLVEGDTDEEVMAYVVDRYGEYVLLRPTFGGANILLWWAGPLLLLIGLGLAIGYLRRRSRAEAPTESALSAEEEARLKEIMGD</sequence>
<gene>
    <name evidence="9" type="ORF">GCM10023209_10920</name>
</gene>
<keyword evidence="6 7" id="KW-0408">Iron</keyword>
<reference evidence="10" key="1">
    <citation type="journal article" date="2019" name="Int. J. Syst. Evol. Microbiol.">
        <title>The Global Catalogue of Microorganisms (GCM) 10K type strain sequencing project: providing services to taxonomists for standard genome sequencing and annotation.</title>
        <authorList>
            <consortium name="The Broad Institute Genomics Platform"/>
            <consortium name="The Broad Institute Genome Sequencing Center for Infectious Disease"/>
            <person name="Wu L."/>
            <person name="Ma J."/>
        </authorList>
    </citation>
    <scope>NUCLEOTIDE SEQUENCE [LARGE SCALE GENOMIC DNA]</scope>
    <source>
        <strain evidence="10">JCM 18015</strain>
    </source>
</reference>
<evidence type="ECO:0000256" key="6">
    <source>
        <dbReference type="ARBA" id="ARBA00023004"/>
    </source>
</evidence>
<keyword evidence="7" id="KW-1133">Transmembrane helix</keyword>
<keyword evidence="4 7" id="KW-0732">Signal</keyword>
<evidence type="ECO:0000313" key="9">
    <source>
        <dbReference type="EMBL" id="GAA5069304.1"/>
    </source>
</evidence>
<keyword evidence="10" id="KW-1185">Reference proteome</keyword>
<evidence type="ECO:0000256" key="2">
    <source>
        <dbReference type="ARBA" id="ARBA00022617"/>
    </source>
</evidence>
<organism evidence="9 10">
    <name type="scientific">[Roseibacterium] beibuensis</name>
    <dbReference type="NCBI Taxonomy" id="1193142"/>
    <lineage>
        <taxon>Bacteria</taxon>
        <taxon>Pseudomonadati</taxon>
        <taxon>Pseudomonadota</taxon>
        <taxon>Alphaproteobacteria</taxon>
        <taxon>Rhodobacterales</taxon>
        <taxon>Roseobacteraceae</taxon>
        <taxon>Roseicyclus</taxon>
    </lineage>
</organism>
<proteinExistence type="inferred from homology"/>
<keyword evidence="2 7" id="KW-0349">Heme</keyword>
<dbReference type="InterPro" id="IPR051263">
    <property type="entry name" value="C-type_cytochrome_biogenesis"/>
</dbReference>
<accession>A0ABP9L4Y5</accession>
<keyword evidence="7" id="KW-0812">Transmembrane</keyword>